<sequence length="92" mass="9936">MIGTVRGTAGQPVTIEGYAQDFGAAIAALQFSCDNGRTWTSFATPHTDPDCNVNWSFAFTPPEKGRYRLLVRAVCLDGRVTPQPACVTVESQ</sequence>
<reference evidence="1 2" key="1">
    <citation type="journal article" date="2018" name="Int. J. Syst. Evol. Microbiol.">
        <title>Rubneribacter badeniensis gen. nov., sp. nov. and Enteroscipio rubneri gen. nov., sp. nov., new members of the Eggerthellaceae isolated from human faeces.</title>
        <authorList>
            <person name="Danylec N."/>
            <person name="Gobl A."/>
            <person name="Stoll D.A."/>
            <person name="Hetzer B."/>
            <person name="Kulling S.E."/>
            <person name="Huch M."/>
        </authorList>
    </citation>
    <scope>NUCLEOTIDE SEQUENCE [LARGE SCALE GENOMIC DNA]</scope>
    <source>
        <strain evidence="1 2">ResAG-85</strain>
    </source>
</reference>
<dbReference type="InterPro" id="IPR014756">
    <property type="entry name" value="Ig_E-set"/>
</dbReference>
<keyword evidence="2" id="KW-1185">Reference proteome</keyword>
<dbReference type="Proteomes" id="UP000236488">
    <property type="component" value="Unassembled WGS sequence"/>
</dbReference>
<evidence type="ECO:0000313" key="1">
    <source>
        <dbReference type="EMBL" id="PNV65752.1"/>
    </source>
</evidence>
<gene>
    <name evidence="1" type="ORF">C2L80_04910</name>
</gene>
<comment type="caution">
    <text evidence="1">The sequence shown here is derived from an EMBL/GenBank/DDBJ whole genome shotgun (WGS) entry which is preliminary data.</text>
</comment>
<dbReference type="RefSeq" id="WP_092198192.1">
    <property type="nucleotide sequence ID" value="NZ_PPEL01000018.1"/>
</dbReference>
<dbReference type="AlphaFoldDB" id="A0A2K2U689"/>
<dbReference type="Gene3D" id="2.60.40.650">
    <property type="match status" value="1"/>
</dbReference>
<proteinExistence type="predicted"/>
<accession>A0A2K2U689</accession>
<evidence type="ECO:0000313" key="2">
    <source>
        <dbReference type="Proteomes" id="UP000236488"/>
    </source>
</evidence>
<dbReference type="SUPFAM" id="SSF81296">
    <property type="entry name" value="E set domains"/>
    <property type="match status" value="1"/>
</dbReference>
<name>A0A2K2U689_9ACTN</name>
<dbReference type="EMBL" id="PPEL01000018">
    <property type="protein sequence ID" value="PNV65752.1"/>
    <property type="molecule type" value="Genomic_DNA"/>
</dbReference>
<protein>
    <submittedName>
        <fullName evidence="1">Sulfite oxidase</fullName>
    </submittedName>
</protein>
<organism evidence="1 2">
    <name type="scientific">Rubneribacter badeniensis</name>
    <dbReference type="NCBI Taxonomy" id="2070688"/>
    <lineage>
        <taxon>Bacteria</taxon>
        <taxon>Bacillati</taxon>
        <taxon>Actinomycetota</taxon>
        <taxon>Coriobacteriia</taxon>
        <taxon>Eggerthellales</taxon>
        <taxon>Eggerthellaceae</taxon>
        <taxon>Rubneribacter</taxon>
    </lineage>
</organism>